<feature type="signal peptide" evidence="1">
    <location>
        <begin position="1"/>
        <end position="23"/>
    </location>
</feature>
<dbReference type="Proteomes" id="UP000007322">
    <property type="component" value="Chromosome 6"/>
</dbReference>
<dbReference type="HOGENOM" id="CLU_2812124_0_0_1"/>
<sequence>MQLTTIATFVSLAALGVAPSVLSQSIPISATACTPGQYACGYRNGQDAIYICSNGRLEFAASCGTGRCESIAGVPHCV</sequence>
<dbReference type="KEGG" id="mtm:MYCTH_2309782"/>
<accession>G2QKP5</accession>
<organism evidence="2 3">
    <name type="scientific">Thermothelomyces thermophilus (strain ATCC 42464 / BCRC 31852 / DSM 1799)</name>
    <name type="common">Sporotrichum thermophile</name>
    <dbReference type="NCBI Taxonomy" id="573729"/>
    <lineage>
        <taxon>Eukaryota</taxon>
        <taxon>Fungi</taxon>
        <taxon>Dikarya</taxon>
        <taxon>Ascomycota</taxon>
        <taxon>Pezizomycotina</taxon>
        <taxon>Sordariomycetes</taxon>
        <taxon>Sordariomycetidae</taxon>
        <taxon>Sordariales</taxon>
        <taxon>Chaetomiaceae</taxon>
        <taxon>Thermothelomyces</taxon>
    </lineage>
</organism>
<dbReference type="EMBL" id="CP003007">
    <property type="protein sequence ID" value="AEO60527.1"/>
    <property type="molecule type" value="Genomic_DNA"/>
</dbReference>
<keyword evidence="3" id="KW-1185">Reference proteome</keyword>
<dbReference type="AlphaFoldDB" id="G2QKP5"/>
<dbReference type="VEuPathDB" id="FungiDB:MYCTH_2309782"/>
<dbReference type="OMA" id="TAIGCTH"/>
<dbReference type="RefSeq" id="XP_003665772.1">
    <property type="nucleotide sequence ID" value="XM_003665724.1"/>
</dbReference>
<keyword evidence="1" id="KW-0732">Signal</keyword>
<dbReference type="GeneID" id="11513519"/>
<proteinExistence type="predicted"/>
<evidence type="ECO:0000313" key="2">
    <source>
        <dbReference type="EMBL" id="AEO60527.1"/>
    </source>
</evidence>
<gene>
    <name evidence="2" type="ORF">MYCTH_2309782</name>
</gene>
<name>G2QKP5_THET4</name>
<evidence type="ECO:0000313" key="3">
    <source>
        <dbReference type="Proteomes" id="UP000007322"/>
    </source>
</evidence>
<evidence type="ECO:0008006" key="4">
    <source>
        <dbReference type="Google" id="ProtNLM"/>
    </source>
</evidence>
<evidence type="ECO:0000256" key="1">
    <source>
        <dbReference type="SAM" id="SignalP"/>
    </source>
</evidence>
<feature type="chain" id="PRO_5003435722" description="Carbohydrate-binding module family 19 domain-containing protein" evidence="1">
    <location>
        <begin position="24"/>
        <end position="78"/>
    </location>
</feature>
<dbReference type="InParanoid" id="G2QKP5"/>
<reference evidence="2 3" key="1">
    <citation type="journal article" date="2011" name="Nat. Biotechnol.">
        <title>Comparative genomic analysis of the thermophilic biomass-degrading fungi Myceliophthora thermophila and Thielavia terrestris.</title>
        <authorList>
            <person name="Berka R.M."/>
            <person name="Grigoriev I.V."/>
            <person name="Otillar R."/>
            <person name="Salamov A."/>
            <person name="Grimwood J."/>
            <person name="Reid I."/>
            <person name="Ishmael N."/>
            <person name="John T."/>
            <person name="Darmond C."/>
            <person name="Moisan M.-C."/>
            <person name="Henrissat B."/>
            <person name="Coutinho P.M."/>
            <person name="Lombard V."/>
            <person name="Natvig D.O."/>
            <person name="Lindquist E."/>
            <person name="Schmutz J."/>
            <person name="Lucas S."/>
            <person name="Harris P."/>
            <person name="Powlowski J."/>
            <person name="Bellemare A."/>
            <person name="Taylor D."/>
            <person name="Butler G."/>
            <person name="de Vries R.P."/>
            <person name="Allijn I.E."/>
            <person name="van den Brink J."/>
            <person name="Ushinsky S."/>
            <person name="Storms R."/>
            <person name="Powell A.J."/>
            <person name="Paulsen I.T."/>
            <person name="Elbourne L.D.H."/>
            <person name="Baker S.E."/>
            <person name="Magnuson J."/>
            <person name="LaBoissiere S."/>
            <person name="Clutterbuck A.J."/>
            <person name="Martinez D."/>
            <person name="Wogulis M."/>
            <person name="de Leon A.L."/>
            <person name="Rey M.W."/>
            <person name="Tsang A."/>
        </authorList>
    </citation>
    <scope>NUCLEOTIDE SEQUENCE [LARGE SCALE GENOMIC DNA]</scope>
    <source>
        <strain evidence="3">ATCC 42464 / BCRC 31852 / DSM 1799</strain>
    </source>
</reference>
<protein>
    <recommendedName>
        <fullName evidence="4">Carbohydrate-binding module family 19 domain-containing protein</fullName>
    </recommendedName>
</protein>